<dbReference type="PANTHER" id="PTHR19443">
    <property type="entry name" value="HEXOKINASE"/>
    <property type="match status" value="1"/>
</dbReference>
<name>A0A433D348_9FUNG</name>
<dbReference type="PROSITE" id="PS51748">
    <property type="entry name" value="HEXOKINASE_2"/>
    <property type="match status" value="1"/>
</dbReference>
<dbReference type="PROSITE" id="PS00378">
    <property type="entry name" value="HEXOKINASE_1"/>
    <property type="match status" value="1"/>
</dbReference>
<protein>
    <recommendedName>
        <fullName evidence="11">Phosphotransferase</fullName>
        <ecNumber evidence="11">2.7.1.-</ecNumber>
    </recommendedName>
</protein>
<comment type="similarity">
    <text evidence="3 11">Belongs to the hexokinase family.</text>
</comment>
<dbReference type="UniPathway" id="UPA00109">
    <property type="reaction ID" value="UER00180"/>
</dbReference>
<dbReference type="Gene3D" id="1.10.287.1250">
    <property type="match status" value="1"/>
</dbReference>
<dbReference type="InterPro" id="IPR022672">
    <property type="entry name" value="Hexokinase_N"/>
</dbReference>
<keyword evidence="6 11" id="KW-0418">Kinase</keyword>
<keyword evidence="7 11" id="KW-0067">ATP-binding</keyword>
<keyword evidence="5 11" id="KW-0547">Nucleotide-binding</keyword>
<dbReference type="OrthoDB" id="419537at2759"/>
<comment type="catalytic activity">
    <reaction evidence="9">
        <text>a D-hexose + ATP = a D-hexose 6-phosphate + ADP + H(+)</text>
        <dbReference type="Rhea" id="RHEA:22740"/>
        <dbReference type="ChEBI" id="CHEBI:4194"/>
        <dbReference type="ChEBI" id="CHEBI:15378"/>
        <dbReference type="ChEBI" id="CHEBI:30616"/>
        <dbReference type="ChEBI" id="CHEBI:229467"/>
        <dbReference type="ChEBI" id="CHEBI:456216"/>
        <dbReference type="EC" id="2.7.1.1"/>
    </reaction>
    <physiologicalReaction direction="left-to-right" evidence="9">
        <dbReference type="Rhea" id="RHEA:22741"/>
    </physiologicalReaction>
</comment>
<dbReference type="InterPro" id="IPR019807">
    <property type="entry name" value="Hexokinase_BS"/>
</dbReference>
<dbReference type="EMBL" id="RBNI01007550">
    <property type="protein sequence ID" value="RUP45258.1"/>
    <property type="molecule type" value="Genomic_DNA"/>
</dbReference>
<dbReference type="Pfam" id="PF00349">
    <property type="entry name" value="Hexokinase_1"/>
    <property type="match status" value="2"/>
</dbReference>
<gene>
    <name evidence="14" type="ORF">BC936DRAFT_148402</name>
</gene>
<dbReference type="SUPFAM" id="SSF53067">
    <property type="entry name" value="Actin-like ATPase domain"/>
    <property type="match status" value="2"/>
</dbReference>
<dbReference type="CDD" id="cd24018">
    <property type="entry name" value="ASKHA_NBD_HK_fungi"/>
    <property type="match status" value="1"/>
</dbReference>
<comment type="catalytic activity">
    <reaction evidence="10">
        <text>D-glucose + ATP = D-glucose 6-phosphate + ADP + H(+)</text>
        <dbReference type="Rhea" id="RHEA:17825"/>
        <dbReference type="ChEBI" id="CHEBI:4167"/>
        <dbReference type="ChEBI" id="CHEBI:15378"/>
        <dbReference type="ChEBI" id="CHEBI:30616"/>
        <dbReference type="ChEBI" id="CHEBI:61548"/>
        <dbReference type="ChEBI" id="CHEBI:456216"/>
        <dbReference type="EC" id="2.7.1.1"/>
    </reaction>
    <physiologicalReaction direction="left-to-right" evidence="10">
        <dbReference type="Rhea" id="RHEA:17826"/>
    </physiologicalReaction>
</comment>
<accession>A0A433D348</accession>
<evidence type="ECO:0000256" key="8">
    <source>
        <dbReference type="ARBA" id="ARBA00023152"/>
    </source>
</evidence>
<dbReference type="GO" id="GO:0001678">
    <property type="term" value="P:intracellular glucose homeostasis"/>
    <property type="evidence" value="ECO:0007669"/>
    <property type="project" value="InterPro"/>
</dbReference>
<keyword evidence="15" id="KW-1185">Reference proteome</keyword>
<dbReference type="FunFam" id="3.40.367.20:FF:000005">
    <property type="entry name" value="Phosphotransferase"/>
    <property type="match status" value="1"/>
</dbReference>
<keyword evidence="4 11" id="KW-0808">Transferase</keyword>
<comment type="caution">
    <text evidence="14">The sequence shown here is derived from an EMBL/GenBank/DDBJ whole genome shotgun (WGS) entry which is preliminary data.</text>
</comment>
<evidence type="ECO:0000256" key="1">
    <source>
        <dbReference type="ARBA" id="ARBA00004888"/>
    </source>
</evidence>
<evidence type="ECO:0000259" key="13">
    <source>
        <dbReference type="Pfam" id="PF03727"/>
    </source>
</evidence>
<feature type="domain" description="Hexokinase C-terminal" evidence="13">
    <location>
        <begin position="255"/>
        <end position="486"/>
    </location>
</feature>
<reference evidence="14 15" key="1">
    <citation type="journal article" date="2018" name="New Phytol.">
        <title>Phylogenomics of Endogonaceae and evolution of mycorrhizas within Mucoromycota.</title>
        <authorList>
            <person name="Chang Y."/>
            <person name="Desiro A."/>
            <person name="Na H."/>
            <person name="Sandor L."/>
            <person name="Lipzen A."/>
            <person name="Clum A."/>
            <person name="Barry K."/>
            <person name="Grigoriev I.V."/>
            <person name="Martin F.M."/>
            <person name="Stajich J.E."/>
            <person name="Smith M.E."/>
            <person name="Bonito G."/>
            <person name="Spatafora J.W."/>
        </authorList>
    </citation>
    <scope>NUCLEOTIDE SEQUENCE [LARGE SCALE GENOMIC DNA]</scope>
    <source>
        <strain evidence="14 15">GMNB39</strain>
    </source>
</reference>
<evidence type="ECO:0000256" key="7">
    <source>
        <dbReference type="ARBA" id="ARBA00022840"/>
    </source>
</evidence>
<dbReference type="Proteomes" id="UP000268093">
    <property type="component" value="Unassembled WGS sequence"/>
</dbReference>
<evidence type="ECO:0000313" key="14">
    <source>
        <dbReference type="EMBL" id="RUP45258.1"/>
    </source>
</evidence>
<dbReference type="EC" id="2.7.1.-" evidence="11"/>
<dbReference type="InterPro" id="IPR043129">
    <property type="entry name" value="ATPase_NBD"/>
</dbReference>
<dbReference type="GO" id="GO:0004340">
    <property type="term" value="F:glucokinase activity"/>
    <property type="evidence" value="ECO:0007669"/>
    <property type="project" value="TreeGrafter"/>
</dbReference>
<sequence length="499" mass="54661">MSVFSRRQHLAVAVEDVGGTQAQHDAVAELIRAFTVSADKLRAIQTHFISEMEKGLKHHGQTVAMIPSFVEGRLTGQEKGTFLALDLGGTNLRVVQVELLGAGEFTTKSTKYKVSEELKTTDAKNLFRISGTLVCYGWRINLLNRLIPIVLVRSIDFIADSIDSFLAEHGLDAAEEAIPLGFTFSFPVYQSKINRGTLKSWTKGFSCPGLVGKDPVVMLQDALAKKHVPVFVTALVNDTVGTLLSHAYRNPDTMAGIILGTGTNGAYIENMKNIEKWDGGSTSSNEMIINMEFGAFDNERRALPLTMFDNKLDRESINPHEQIFEKMIAGMYLGEIVRNTLLHLIDRELLFSGNSSKELNEMWSLETTYMSAIEADADPQLESTKNILEQTLSIPSTTLTDRRIVKKVCELVGTRAARLASAAIGGIIAHRDALEAGCACGIDGSLYEFYPNFETRMYAALKELFGEGVEKKIRLGLAKDGSGVGGVAAKMFKSLPVPV</sequence>
<keyword evidence="8 11" id="KW-0324">Glycolysis</keyword>
<evidence type="ECO:0000256" key="3">
    <source>
        <dbReference type="ARBA" id="ARBA00009225"/>
    </source>
</evidence>
<evidence type="ECO:0000256" key="4">
    <source>
        <dbReference type="ARBA" id="ARBA00022679"/>
    </source>
</evidence>
<organism evidence="14 15">
    <name type="scientific">Jimgerdemannia flammicorona</name>
    <dbReference type="NCBI Taxonomy" id="994334"/>
    <lineage>
        <taxon>Eukaryota</taxon>
        <taxon>Fungi</taxon>
        <taxon>Fungi incertae sedis</taxon>
        <taxon>Mucoromycota</taxon>
        <taxon>Mucoromycotina</taxon>
        <taxon>Endogonomycetes</taxon>
        <taxon>Endogonales</taxon>
        <taxon>Endogonaceae</taxon>
        <taxon>Jimgerdemannia</taxon>
    </lineage>
</organism>
<evidence type="ECO:0000259" key="12">
    <source>
        <dbReference type="Pfam" id="PF00349"/>
    </source>
</evidence>
<feature type="domain" description="Hexokinase N-terminal" evidence="12">
    <location>
        <begin position="27"/>
        <end position="128"/>
    </location>
</feature>
<evidence type="ECO:0000256" key="6">
    <source>
        <dbReference type="ARBA" id="ARBA00022777"/>
    </source>
</evidence>
<evidence type="ECO:0000313" key="15">
    <source>
        <dbReference type="Proteomes" id="UP000268093"/>
    </source>
</evidence>
<dbReference type="GO" id="GO:0006006">
    <property type="term" value="P:glucose metabolic process"/>
    <property type="evidence" value="ECO:0007669"/>
    <property type="project" value="TreeGrafter"/>
</dbReference>
<dbReference type="AlphaFoldDB" id="A0A433D348"/>
<dbReference type="PANTHER" id="PTHR19443:SF30">
    <property type="entry name" value="GLUCOKINASE-1-RELATED"/>
    <property type="match status" value="1"/>
</dbReference>
<evidence type="ECO:0000256" key="2">
    <source>
        <dbReference type="ARBA" id="ARBA00005028"/>
    </source>
</evidence>
<dbReference type="PRINTS" id="PR00475">
    <property type="entry name" value="HEXOKINASE"/>
</dbReference>
<dbReference type="GO" id="GO:0005524">
    <property type="term" value="F:ATP binding"/>
    <property type="evidence" value="ECO:0007669"/>
    <property type="project" value="UniProtKB-UniRule"/>
</dbReference>
<feature type="domain" description="Hexokinase N-terminal" evidence="12">
    <location>
        <begin position="156"/>
        <end position="248"/>
    </location>
</feature>
<dbReference type="GO" id="GO:0008865">
    <property type="term" value="F:fructokinase activity"/>
    <property type="evidence" value="ECO:0007669"/>
    <property type="project" value="TreeGrafter"/>
</dbReference>
<dbReference type="Gene3D" id="3.30.420.40">
    <property type="match status" value="1"/>
</dbReference>
<comment type="pathway">
    <text evidence="2">Carbohydrate metabolism; hexose metabolism.</text>
</comment>
<dbReference type="GO" id="GO:0005739">
    <property type="term" value="C:mitochondrion"/>
    <property type="evidence" value="ECO:0007669"/>
    <property type="project" value="TreeGrafter"/>
</dbReference>
<dbReference type="Pfam" id="PF03727">
    <property type="entry name" value="Hexokinase_2"/>
    <property type="match status" value="1"/>
</dbReference>
<dbReference type="InterPro" id="IPR001312">
    <property type="entry name" value="Hexokinase"/>
</dbReference>
<proteinExistence type="inferred from homology"/>
<evidence type="ECO:0000256" key="5">
    <source>
        <dbReference type="ARBA" id="ARBA00022741"/>
    </source>
</evidence>
<dbReference type="Gene3D" id="3.40.367.20">
    <property type="match status" value="1"/>
</dbReference>
<evidence type="ECO:0000256" key="10">
    <source>
        <dbReference type="ARBA" id="ARBA00048160"/>
    </source>
</evidence>
<dbReference type="GO" id="GO:0006096">
    <property type="term" value="P:glycolytic process"/>
    <property type="evidence" value="ECO:0007669"/>
    <property type="project" value="UniProtKB-UniPathway"/>
</dbReference>
<evidence type="ECO:0000256" key="9">
    <source>
        <dbReference type="ARBA" id="ARBA00044613"/>
    </source>
</evidence>
<comment type="pathway">
    <text evidence="1">Carbohydrate degradation; glycolysis; D-glyceraldehyde 3-phosphate and glycerone phosphate from D-glucose: step 1/4.</text>
</comment>
<dbReference type="GO" id="GO:0005536">
    <property type="term" value="F:D-glucose binding"/>
    <property type="evidence" value="ECO:0007669"/>
    <property type="project" value="InterPro"/>
</dbReference>
<dbReference type="InterPro" id="IPR022673">
    <property type="entry name" value="Hexokinase_C"/>
</dbReference>
<evidence type="ECO:0000256" key="11">
    <source>
        <dbReference type="RuleBase" id="RU362007"/>
    </source>
</evidence>
<dbReference type="GO" id="GO:0005829">
    <property type="term" value="C:cytosol"/>
    <property type="evidence" value="ECO:0007669"/>
    <property type="project" value="TreeGrafter"/>
</dbReference>